<protein>
    <recommendedName>
        <fullName evidence="5">CHC2-type zinc finger protein</fullName>
    </recommendedName>
</protein>
<dbReference type="EMBL" id="SMAH01000015">
    <property type="protein sequence ID" value="TCS95256.1"/>
    <property type="molecule type" value="Genomic_DNA"/>
</dbReference>
<proteinExistence type="predicted"/>
<dbReference type="InterPro" id="IPR036977">
    <property type="entry name" value="DNA_primase_Znf_CHC2"/>
</dbReference>
<dbReference type="Proteomes" id="UP000315577">
    <property type="component" value="Unassembled WGS sequence"/>
</dbReference>
<dbReference type="SUPFAM" id="SSF57783">
    <property type="entry name" value="Zinc beta-ribbon"/>
    <property type="match status" value="1"/>
</dbReference>
<sequence length="203" mass="22055">MLADATRAATLLTLPADWPQQLAGAAERYERAGGVLPAGHRGRFDRERLPDALTYCAEHGIEGPRERRGQWRTFKCPRHGGWSLRINVEASSWCCMAGCGSGGDVLSLHRWLTDDDFVTAARVLGAWVDDPTAPPVRRDRRPAGLSAADALTLLRSDALLIAQEAARACRIGVIETAVKDALLAAAARILRVCDSREDGYAPR</sequence>
<dbReference type="GO" id="GO:0008270">
    <property type="term" value="F:zinc ion binding"/>
    <property type="evidence" value="ECO:0007669"/>
    <property type="project" value="InterPro"/>
</dbReference>
<keyword evidence="4" id="KW-1185">Reference proteome</keyword>
<reference evidence="2 4" key="2">
    <citation type="submission" date="2019-07" db="EMBL/GenBank/DDBJ databases">
        <title>Tepidimonas ignava SPS-1037 draft genome.</title>
        <authorList>
            <person name="Da Costa M.S."/>
            <person name="Froufe H.J.C."/>
            <person name="Egas C."/>
            <person name="Albuquerque L."/>
        </authorList>
    </citation>
    <scope>NUCLEOTIDE SEQUENCE [LARGE SCALE GENOMIC DNA]</scope>
    <source>
        <strain evidence="2 4">SPS-1037</strain>
    </source>
</reference>
<evidence type="ECO:0008006" key="5">
    <source>
        <dbReference type="Google" id="ProtNLM"/>
    </source>
</evidence>
<comment type="caution">
    <text evidence="1">The sequence shown here is derived from an EMBL/GenBank/DDBJ whole genome shotgun (WGS) entry which is preliminary data.</text>
</comment>
<dbReference type="RefSeq" id="WP_132963312.1">
    <property type="nucleotide sequence ID" value="NZ_SMAH01000015.1"/>
</dbReference>
<dbReference type="GO" id="GO:0006260">
    <property type="term" value="P:DNA replication"/>
    <property type="evidence" value="ECO:0007669"/>
    <property type="project" value="InterPro"/>
</dbReference>
<reference evidence="1 3" key="1">
    <citation type="submission" date="2019-03" db="EMBL/GenBank/DDBJ databases">
        <title>Genomic Encyclopedia of Type Strains, Phase IV (KMG-IV): sequencing the most valuable type-strain genomes for metagenomic binning, comparative biology and taxonomic classification.</title>
        <authorList>
            <person name="Goeker M."/>
        </authorList>
    </citation>
    <scope>NUCLEOTIDE SEQUENCE [LARGE SCALE GENOMIC DNA]</scope>
    <source>
        <strain evidence="1 3">DSM 12034</strain>
    </source>
</reference>
<name>A0A4R3LCR5_9BURK</name>
<evidence type="ECO:0000313" key="3">
    <source>
        <dbReference type="Proteomes" id="UP000295536"/>
    </source>
</evidence>
<dbReference type="EMBL" id="VJNC01000015">
    <property type="protein sequence ID" value="TSE19805.1"/>
    <property type="molecule type" value="Genomic_DNA"/>
</dbReference>
<dbReference type="OrthoDB" id="5639125at2"/>
<dbReference type="Gene3D" id="3.90.580.10">
    <property type="entry name" value="Zinc finger, CHC2-type domain"/>
    <property type="match status" value="1"/>
</dbReference>
<dbReference type="AlphaFoldDB" id="A0A4R3LCR5"/>
<organism evidence="1 3">
    <name type="scientific">Tepidimonas ignava</name>
    <dbReference type="NCBI Taxonomy" id="114249"/>
    <lineage>
        <taxon>Bacteria</taxon>
        <taxon>Pseudomonadati</taxon>
        <taxon>Pseudomonadota</taxon>
        <taxon>Betaproteobacteria</taxon>
        <taxon>Burkholderiales</taxon>
        <taxon>Tepidimonas</taxon>
    </lineage>
</organism>
<evidence type="ECO:0000313" key="4">
    <source>
        <dbReference type="Proteomes" id="UP000315577"/>
    </source>
</evidence>
<dbReference type="Proteomes" id="UP000295536">
    <property type="component" value="Unassembled WGS sequence"/>
</dbReference>
<evidence type="ECO:0000313" key="1">
    <source>
        <dbReference type="EMBL" id="TCS95256.1"/>
    </source>
</evidence>
<dbReference type="GO" id="GO:0003677">
    <property type="term" value="F:DNA binding"/>
    <property type="evidence" value="ECO:0007669"/>
    <property type="project" value="InterPro"/>
</dbReference>
<gene>
    <name evidence="1" type="ORF">EDC36_1153</name>
    <name evidence="2" type="ORF">Tigna_02134</name>
</gene>
<evidence type="ECO:0000313" key="2">
    <source>
        <dbReference type="EMBL" id="TSE19805.1"/>
    </source>
</evidence>
<accession>A0A4R3LCR5</accession>